<name>A0A0K2V7G9_LEPSM</name>
<evidence type="ECO:0000313" key="2">
    <source>
        <dbReference type="EMBL" id="CDW46280.1"/>
    </source>
</evidence>
<proteinExistence type="predicted"/>
<sequence length="88" mass="10117">SSRILDGGLRSESVASYFDSTQIHFLHLHNHISVLIHGEAFSITQQRLNIPLFKFFVPFLFSLFCLFFSHSLSSFILLFLEIRSPATK</sequence>
<dbReference type="AlphaFoldDB" id="A0A0K2V7G9"/>
<keyword evidence="1" id="KW-0472">Membrane</keyword>
<accession>A0A0K2V7G9</accession>
<keyword evidence="1" id="KW-1133">Transmembrane helix</keyword>
<feature type="non-terminal residue" evidence="2">
    <location>
        <position position="88"/>
    </location>
</feature>
<dbReference type="EMBL" id="HACA01028919">
    <property type="protein sequence ID" value="CDW46280.1"/>
    <property type="molecule type" value="Transcribed_RNA"/>
</dbReference>
<organism evidence="2">
    <name type="scientific">Lepeophtheirus salmonis</name>
    <name type="common">Salmon louse</name>
    <name type="synonym">Caligus salmonis</name>
    <dbReference type="NCBI Taxonomy" id="72036"/>
    <lineage>
        <taxon>Eukaryota</taxon>
        <taxon>Metazoa</taxon>
        <taxon>Ecdysozoa</taxon>
        <taxon>Arthropoda</taxon>
        <taxon>Crustacea</taxon>
        <taxon>Multicrustacea</taxon>
        <taxon>Hexanauplia</taxon>
        <taxon>Copepoda</taxon>
        <taxon>Siphonostomatoida</taxon>
        <taxon>Caligidae</taxon>
        <taxon>Lepeophtheirus</taxon>
    </lineage>
</organism>
<reference evidence="2" key="1">
    <citation type="submission" date="2014-05" db="EMBL/GenBank/DDBJ databases">
        <authorList>
            <person name="Chronopoulou M."/>
        </authorList>
    </citation>
    <scope>NUCLEOTIDE SEQUENCE</scope>
    <source>
        <tissue evidence="2">Whole organism</tissue>
    </source>
</reference>
<feature type="non-terminal residue" evidence="2">
    <location>
        <position position="1"/>
    </location>
</feature>
<feature type="transmembrane region" description="Helical" evidence="1">
    <location>
        <begin position="55"/>
        <end position="80"/>
    </location>
</feature>
<keyword evidence="1" id="KW-0812">Transmembrane</keyword>
<protein>
    <submittedName>
        <fullName evidence="2">Uncharacterized protein</fullName>
    </submittedName>
</protein>
<evidence type="ECO:0000256" key="1">
    <source>
        <dbReference type="SAM" id="Phobius"/>
    </source>
</evidence>